<feature type="transmembrane region" description="Helical" evidence="17">
    <location>
        <begin position="303"/>
        <end position="323"/>
    </location>
</feature>
<comment type="pathway">
    <text evidence="3">Sphingolipid metabolism.</text>
</comment>
<evidence type="ECO:0000256" key="3">
    <source>
        <dbReference type="ARBA" id="ARBA00004991"/>
    </source>
</evidence>
<dbReference type="InterPro" id="IPR036291">
    <property type="entry name" value="NAD(P)-bd_dom_sf"/>
</dbReference>
<keyword evidence="7" id="KW-0256">Endoplasmic reticulum</keyword>
<evidence type="ECO:0000256" key="5">
    <source>
        <dbReference type="ARBA" id="ARBA00022692"/>
    </source>
</evidence>
<evidence type="ECO:0000256" key="9">
    <source>
        <dbReference type="ARBA" id="ARBA00022919"/>
    </source>
</evidence>
<dbReference type="SUPFAM" id="SSF51735">
    <property type="entry name" value="NAD(P)-binding Rossmann-fold domains"/>
    <property type="match status" value="1"/>
</dbReference>
<dbReference type="FunFam" id="3.40.50.720:FF:000456">
    <property type="entry name" value="3-ketodihydrosphingosine reductase tsc10"/>
    <property type="match status" value="1"/>
</dbReference>
<proteinExistence type="inferred from homology"/>
<protein>
    <recommendedName>
        <fullName evidence="14">3-dehydrosphinganine reductase</fullName>
        <ecNumber evidence="14">1.1.1.102</ecNumber>
    </recommendedName>
</protein>
<evidence type="ECO:0000256" key="14">
    <source>
        <dbReference type="ARBA" id="ARBA00026112"/>
    </source>
</evidence>
<evidence type="ECO:0000256" key="2">
    <source>
        <dbReference type="ARBA" id="ARBA00004760"/>
    </source>
</evidence>
<evidence type="ECO:0000256" key="11">
    <source>
        <dbReference type="ARBA" id="ARBA00023002"/>
    </source>
</evidence>
<dbReference type="PANTHER" id="PTHR43550:SF3">
    <property type="entry name" value="3-KETODIHYDROSPHINGOSINE REDUCTASE"/>
    <property type="match status" value="1"/>
</dbReference>
<dbReference type="Gene3D" id="3.40.50.720">
    <property type="entry name" value="NAD(P)-binding Rossmann-like Domain"/>
    <property type="match status" value="1"/>
</dbReference>
<dbReference type="EMBL" id="CH476642">
    <property type="protein sequence ID" value="EDN97916.1"/>
    <property type="molecule type" value="Genomic_DNA"/>
</dbReference>
<gene>
    <name evidence="18" type="ORF">SS1G_12770</name>
</gene>
<name>A7F595_SCLS1</name>
<dbReference type="AlphaFoldDB" id="A7F595"/>
<evidence type="ECO:0000256" key="4">
    <source>
        <dbReference type="ARBA" id="ARBA00006484"/>
    </source>
</evidence>
<evidence type="ECO:0000313" key="19">
    <source>
        <dbReference type="Proteomes" id="UP000001312"/>
    </source>
</evidence>
<comment type="subcellular location">
    <subcellularLocation>
        <location evidence="1">Endoplasmic reticulum membrane</location>
    </subcellularLocation>
</comment>
<keyword evidence="11" id="KW-0560">Oxidoreductase</keyword>
<evidence type="ECO:0000256" key="8">
    <source>
        <dbReference type="ARBA" id="ARBA00022857"/>
    </source>
</evidence>
<keyword evidence="13 17" id="KW-0472">Membrane</keyword>
<evidence type="ECO:0000256" key="7">
    <source>
        <dbReference type="ARBA" id="ARBA00022824"/>
    </source>
</evidence>
<keyword evidence="6" id="KW-0547">Nucleotide-binding</keyword>
<dbReference type="GO" id="GO:0000166">
    <property type="term" value="F:nucleotide binding"/>
    <property type="evidence" value="ECO:0007669"/>
    <property type="project" value="UniProtKB-KW"/>
</dbReference>
<dbReference type="GO" id="GO:0047560">
    <property type="term" value="F:3-dehydrosphinganine reductase activity"/>
    <property type="evidence" value="ECO:0000318"/>
    <property type="project" value="GO_Central"/>
</dbReference>
<dbReference type="InterPro" id="IPR045022">
    <property type="entry name" value="KDSR-like"/>
</dbReference>
<evidence type="ECO:0000256" key="12">
    <source>
        <dbReference type="ARBA" id="ARBA00023098"/>
    </source>
</evidence>
<keyword evidence="12" id="KW-0443">Lipid metabolism</keyword>
<comment type="similarity">
    <text evidence="4">Belongs to the short-chain dehydrogenases/reductases (SDR) family.</text>
</comment>
<dbReference type="GO" id="GO:0030148">
    <property type="term" value="P:sphingolipid biosynthetic process"/>
    <property type="evidence" value="ECO:0000318"/>
    <property type="project" value="GO_Central"/>
</dbReference>
<dbReference type="FunCoup" id="A7F595">
    <property type="interactions" value="101"/>
</dbReference>
<evidence type="ECO:0000256" key="15">
    <source>
        <dbReference type="ARBA" id="ARBA00044737"/>
    </source>
</evidence>
<keyword evidence="5 17" id="KW-0812">Transmembrane</keyword>
<dbReference type="CDD" id="cd08939">
    <property type="entry name" value="KDSR-like_SDR_c"/>
    <property type="match status" value="1"/>
</dbReference>
<keyword evidence="10 17" id="KW-1133">Transmembrane helix</keyword>
<keyword evidence="19" id="KW-1185">Reference proteome</keyword>
<dbReference type="GeneID" id="5482371"/>
<dbReference type="InterPro" id="IPR002347">
    <property type="entry name" value="SDR_fam"/>
</dbReference>
<keyword evidence="9" id="KW-0746">Sphingolipid metabolism</keyword>
<reference evidence="19" key="1">
    <citation type="journal article" date="2011" name="PLoS Genet.">
        <title>Genomic analysis of the necrotrophic fungal pathogens Sclerotinia sclerotiorum and Botrytis cinerea.</title>
        <authorList>
            <person name="Amselem J."/>
            <person name="Cuomo C.A."/>
            <person name="van Kan J.A."/>
            <person name="Viaud M."/>
            <person name="Benito E.P."/>
            <person name="Couloux A."/>
            <person name="Coutinho P.M."/>
            <person name="de Vries R.P."/>
            <person name="Dyer P.S."/>
            <person name="Fillinger S."/>
            <person name="Fournier E."/>
            <person name="Gout L."/>
            <person name="Hahn M."/>
            <person name="Kohn L."/>
            <person name="Lapalu N."/>
            <person name="Plummer K.M."/>
            <person name="Pradier J.M."/>
            <person name="Quevillon E."/>
            <person name="Sharon A."/>
            <person name="Simon A."/>
            <person name="ten Have A."/>
            <person name="Tudzynski B."/>
            <person name="Tudzynski P."/>
            <person name="Wincker P."/>
            <person name="Andrew M."/>
            <person name="Anthouard V."/>
            <person name="Beever R.E."/>
            <person name="Beffa R."/>
            <person name="Benoit I."/>
            <person name="Bouzid O."/>
            <person name="Brault B."/>
            <person name="Chen Z."/>
            <person name="Choquer M."/>
            <person name="Collemare J."/>
            <person name="Cotton P."/>
            <person name="Danchin E.G."/>
            <person name="Da Silva C."/>
            <person name="Gautier A."/>
            <person name="Giraud C."/>
            <person name="Giraud T."/>
            <person name="Gonzalez C."/>
            <person name="Grossetete S."/>
            <person name="Guldener U."/>
            <person name="Henrissat B."/>
            <person name="Howlett B.J."/>
            <person name="Kodira C."/>
            <person name="Kretschmer M."/>
            <person name="Lappartient A."/>
            <person name="Leroch M."/>
            <person name="Levis C."/>
            <person name="Mauceli E."/>
            <person name="Neuveglise C."/>
            <person name="Oeser B."/>
            <person name="Pearson M."/>
            <person name="Poulain J."/>
            <person name="Poussereau N."/>
            <person name="Quesneville H."/>
            <person name="Rascle C."/>
            <person name="Schumacher J."/>
            <person name="Segurens B."/>
            <person name="Sexton A."/>
            <person name="Silva E."/>
            <person name="Sirven C."/>
            <person name="Soanes D.M."/>
            <person name="Talbot N.J."/>
            <person name="Templeton M."/>
            <person name="Yandava C."/>
            <person name="Yarden O."/>
            <person name="Zeng Q."/>
            <person name="Rollins J.A."/>
            <person name="Lebrun M.H."/>
            <person name="Dickman M."/>
        </authorList>
    </citation>
    <scope>NUCLEOTIDE SEQUENCE [LARGE SCALE GENOMIC DNA]</scope>
    <source>
        <strain evidence="19">ATCC 18683 / 1980 / Ss-1</strain>
    </source>
</reference>
<comment type="function">
    <text evidence="15">Catalyzes the reduction of 3'-oxosphinganine (3-ketodihydrosphingosine/KDS) to sphinganine (dihydrosphingosine/DHS), the second step of de novo sphingolipid biosynthesis.</text>
</comment>
<dbReference type="PANTHER" id="PTHR43550">
    <property type="entry name" value="3-KETODIHYDROSPHINGOSINE REDUCTASE"/>
    <property type="match status" value="1"/>
</dbReference>
<sequence length="355" mass="39527">MGNISSKNEFPVDGKTVVITGGSRGMGQEVGRQLSEKGANIVIIARDVEKLLQAIEYIKEGAINPQTQRFHHISADLSSPDECVRVIDDVVEWNRGIPPDTVWCCAGSSYPTLFIDTPVSQLQSQINNNYLTSAYMAHATLRSWLKPLEERKARIEDKMHDNTSHTKNTPPPARHLIFTASFLAFFSFAGYGAYSPAKAALRSLSDTLSQEMNLYASAFPSAPRVHLHTIFPATILTESYEAENRIKHGLTKQLEDGDEGQTPQMVAQRSIQGLEAGRELITTDLLTGLVRGSMLGGSVRGGFVRVILDWLLAGLMGIVMVILDQNARDWDFDYKLKTFEQKKKKNILTWQTRET</sequence>
<evidence type="ECO:0000256" key="1">
    <source>
        <dbReference type="ARBA" id="ARBA00004586"/>
    </source>
</evidence>
<dbReference type="EC" id="1.1.1.102" evidence="14"/>
<dbReference type="RefSeq" id="XP_001586195.1">
    <property type="nucleotide sequence ID" value="XM_001586145.1"/>
</dbReference>
<dbReference type="OMA" id="PRQWGFF"/>
<organism evidence="18 19">
    <name type="scientific">Sclerotinia sclerotiorum (strain ATCC 18683 / 1980 / Ss-1)</name>
    <name type="common">White mold</name>
    <name type="synonym">Whetzelinia sclerotiorum</name>
    <dbReference type="NCBI Taxonomy" id="665079"/>
    <lineage>
        <taxon>Eukaryota</taxon>
        <taxon>Fungi</taxon>
        <taxon>Dikarya</taxon>
        <taxon>Ascomycota</taxon>
        <taxon>Pezizomycotina</taxon>
        <taxon>Leotiomycetes</taxon>
        <taxon>Helotiales</taxon>
        <taxon>Sclerotiniaceae</taxon>
        <taxon>Sclerotinia</taxon>
    </lineage>
</organism>
<evidence type="ECO:0000256" key="6">
    <source>
        <dbReference type="ARBA" id="ARBA00022741"/>
    </source>
</evidence>
<evidence type="ECO:0000256" key="13">
    <source>
        <dbReference type="ARBA" id="ARBA00023136"/>
    </source>
</evidence>
<dbReference type="KEGG" id="ssl:SS1G_12770"/>
<accession>A7F595</accession>
<evidence type="ECO:0000256" key="16">
    <source>
        <dbReference type="ARBA" id="ARBA00048930"/>
    </source>
</evidence>
<feature type="transmembrane region" description="Helical" evidence="17">
    <location>
        <begin position="176"/>
        <end position="194"/>
    </location>
</feature>
<dbReference type="STRING" id="665079.A7F595"/>
<dbReference type="InParanoid" id="A7F595"/>
<evidence type="ECO:0000256" key="17">
    <source>
        <dbReference type="SAM" id="Phobius"/>
    </source>
</evidence>
<dbReference type="GO" id="GO:0005789">
    <property type="term" value="C:endoplasmic reticulum membrane"/>
    <property type="evidence" value="ECO:0000318"/>
    <property type="project" value="GO_Central"/>
</dbReference>
<dbReference type="PRINTS" id="PR00081">
    <property type="entry name" value="GDHRDH"/>
</dbReference>
<comment type="catalytic activity">
    <reaction evidence="16">
        <text>sphinganine + NADP(+) = 3-oxosphinganine + NADPH + H(+)</text>
        <dbReference type="Rhea" id="RHEA:22640"/>
        <dbReference type="ChEBI" id="CHEBI:15378"/>
        <dbReference type="ChEBI" id="CHEBI:57783"/>
        <dbReference type="ChEBI" id="CHEBI:57817"/>
        <dbReference type="ChEBI" id="CHEBI:58299"/>
        <dbReference type="ChEBI" id="CHEBI:58349"/>
        <dbReference type="EC" id="1.1.1.102"/>
    </reaction>
    <physiologicalReaction direction="right-to-left" evidence="16">
        <dbReference type="Rhea" id="RHEA:22642"/>
    </physiologicalReaction>
</comment>
<dbReference type="GO" id="GO:0006666">
    <property type="term" value="P:3-keto-sphinganine metabolic process"/>
    <property type="evidence" value="ECO:0000318"/>
    <property type="project" value="GO_Central"/>
</dbReference>
<evidence type="ECO:0000313" key="18">
    <source>
        <dbReference type="EMBL" id="EDN97916.1"/>
    </source>
</evidence>
<dbReference type="Proteomes" id="UP000001312">
    <property type="component" value="Unassembled WGS sequence"/>
</dbReference>
<keyword evidence="8" id="KW-0521">NADP</keyword>
<evidence type="ECO:0000256" key="10">
    <source>
        <dbReference type="ARBA" id="ARBA00022989"/>
    </source>
</evidence>
<comment type="pathway">
    <text evidence="2">Lipid metabolism; sphingolipid metabolism.</text>
</comment>
<dbReference type="Pfam" id="PF00106">
    <property type="entry name" value="adh_short"/>
    <property type="match status" value="1"/>
</dbReference>